<reference evidence="1 2" key="1">
    <citation type="journal article" date="2017" name="Nature">
        <title>The Apostasia genome and the evolution of orchids.</title>
        <authorList>
            <person name="Zhang G.Q."/>
            <person name="Liu K.W."/>
            <person name="Li Z."/>
            <person name="Lohaus R."/>
            <person name="Hsiao Y.Y."/>
            <person name="Niu S.C."/>
            <person name="Wang J.Y."/>
            <person name="Lin Y.C."/>
            <person name="Xu Q."/>
            <person name="Chen L.J."/>
            <person name="Yoshida K."/>
            <person name="Fujiwara S."/>
            <person name="Wang Z.W."/>
            <person name="Zhang Y.Q."/>
            <person name="Mitsuda N."/>
            <person name="Wang M."/>
            <person name="Liu G.H."/>
            <person name="Pecoraro L."/>
            <person name="Huang H.X."/>
            <person name="Xiao X.J."/>
            <person name="Lin M."/>
            <person name="Wu X.Y."/>
            <person name="Wu W.L."/>
            <person name="Chen Y.Y."/>
            <person name="Chang S.B."/>
            <person name="Sakamoto S."/>
            <person name="Ohme-Takagi M."/>
            <person name="Yagi M."/>
            <person name="Zeng S.J."/>
            <person name="Shen C.Y."/>
            <person name="Yeh C.M."/>
            <person name="Luo Y.B."/>
            <person name="Tsai W.C."/>
            <person name="Van de Peer Y."/>
            <person name="Liu Z.J."/>
        </authorList>
    </citation>
    <scope>NUCLEOTIDE SEQUENCE [LARGE SCALE GENOMIC DNA]</scope>
    <source>
        <strain evidence="2">cv. Shenzhen</strain>
        <tissue evidence="1">Stem</tissue>
    </source>
</reference>
<gene>
    <name evidence="1" type="ORF">AXF42_Ash019431</name>
</gene>
<evidence type="ECO:0000313" key="1">
    <source>
        <dbReference type="EMBL" id="PKA62848.1"/>
    </source>
</evidence>
<dbReference type="PANTHER" id="PTHR39741:SF2">
    <property type="entry name" value="F-BOX DOMAIN-CONTAINING PROTEIN"/>
    <property type="match status" value="1"/>
</dbReference>
<dbReference type="Proteomes" id="UP000236161">
    <property type="component" value="Unassembled WGS sequence"/>
</dbReference>
<dbReference type="AlphaFoldDB" id="A0A2I0B4Y3"/>
<dbReference type="PANTHER" id="PTHR39741">
    <property type="entry name" value="F-BOX DOMAIN CONTAINING PROTEIN, EXPRESSED"/>
    <property type="match status" value="1"/>
</dbReference>
<dbReference type="InterPro" id="IPR055336">
    <property type="entry name" value="At4g00755-like"/>
</dbReference>
<proteinExistence type="predicted"/>
<evidence type="ECO:0000313" key="2">
    <source>
        <dbReference type="Proteomes" id="UP000236161"/>
    </source>
</evidence>
<dbReference type="EMBL" id="KZ451913">
    <property type="protein sequence ID" value="PKA62848.1"/>
    <property type="molecule type" value="Genomic_DNA"/>
</dbReference>
<keyword evidence="2" id="KW-1185">Reference proteome</keyword>
<dbReference type="OrthoDB" id="63379at2759"/>
<accession>A0A2I0B4Y3</accession>
<dbReference type="InterPro" id="IPR036047">
    <property type="entry name" value="F-box-like_dom_sf"/>
</dbReference>
<protein>
    <submittedName>
        <fullName evidence="1">F-box protein</fullName>
    </submittedName>
</protein>
<dbReference type="SUPFAM" id="SSF81383">
    <property type="entry name" value="F-box domain"/>
    <property type="match status" value="1"/>
</dbReference>
<sequence>MSEGGGGDFLERLAPDLSAGILLRLEDTAALVRATSVSRSWRRFVIANGLCKKFCSRIFPEISCFARVIEVGRLSSSLEVVSGGSMEFSRLESEHTVYAQLGHCILQGFLTDCIVEAIAASSTHNHSVQLIMTAIENTLHPSIGQISYWSSMGKSDPDAPETLTYRLSSKLCVVYEISLQPLQVRTDSDDLIYMSKTVRFKLGHSWCLGERSMVYDNASNETLGDGNYMWTYVSPEFSMVQGDRWQTFKLPQPVICVGGILQIELLGRVQKSYMDNLYYVCVSHVKAIGKPLSPAFDVEILDRMGNSILMYFHGAESVLEDASVAGSSRPSFSLRYRRLRRENTRRRKSRKL</sequence>
<organism evidence="1 2">
    <name type="scientific">Apostasia shenzhenica</name>
    <dbReference type="NCBI Taxonomy" id="1088818"/>
    <lineage>
        <taxon>Eukaryota</taxon>
        <taxon>Viridiplantae</taxon>
        <taxon>Streptophyta</taxon>
        <taxon>Embryophyta</taxon>
        <taxon>Tracheophyta</taxon>
        <taxon>Spermatophyta</taxon>
        <taxon>Magnoliopsida</taxon>
        <taxon>Liliopsida</taxon>
        <taxon>Asparagales</taxon>
        <taxon>Orchidaceae</taxon>
        <taxon>Apostasioideae</taxon>
        <taxon>Apostasia</taxon>
    </lineage>
</organism>
<name>A0A2I0B4Y3_9ASPA</name>
<dbReference type="STRING" id="1088818.A0A2I0B4Y3"/>